<sequence length="335" mass="38184">MPYQKVFHLWPYHLRFKAERLYYNGKYMNPSSHEYAVWATIPRTAIIYNFAFADLERHLIGNPYMASVFRIDNMRTNKGNTHIQQDFKMDNLDFSLATVDGIARLMPTFGVTVTSPAPVIARLLSEIIRGFVVDLPKTTPTQWDILAGAFAYALSSYAKQTHVAEVYLLRAKEAFLSGARTGLGELNWHLNPQKQARMVKKGVLVGLGVGMESVIDPARLEATKNIQKAIAQFAYKGSQDEELDENPGMNDTDTLVANARVEHEIDDEDTLVADEEPETDIEEYIVIEQSRSPRRRRTSYPREVTRRSPKKSNETFIILDCSEDEDYVADSDMEY</sequence>
<proteinExistence type="predicted"/>
<dbReference type="Proteomes" id="UP001341245">
    <property type="component" value="Unassembled WGS sequence"/>
</dbReference>
<evidence type="ECO:0000256" key="1">
    <source>
        <dbReference type="SAM" id="MobiDB-lite"/>
    </source>
</evidence>
<name>A0ABR0THC2_AURPU</name>
<reference evidence="3 4" key="1">
    <citation type="submission" date="2023-11" db="EMBL/GenBank/DDBJ databases">
        <title>Draft genome sequence and annotation of the polyextremotolerant black yeast-like fungus Aureobasidium pullulans NRRL 62042.</title>
        <authorList>
            <person name="Dielentheis-Frenken M.R.E."/>
            <person name="Wibberg D."/>
            <person name="Blank L.M."/>
            <person name="Tiso T."/>
        </authorList>
    </citation>
    <scope>NUCLEOTIDE SEQUENCE [LARGE SCALE GENOMIC DNA]</scope>
    <source>
        <strain evidence="3 4">NRRL 62042</strain>
    </source>
</reference>
<feature type="region of interest" description="Disordered" evidence="1">
    <location>
        <begin position="291"/>
        <end position="313"/>
    </location>
</feature>
<accession>A0ABR0THC2</accession>
<gene>
    <name evidence="3" type="ORF">QM012_001151</name>
</gene>
<evidence type="ECO:0000313" key="3">
    <source>
        <dbReference type="EMBL" id="KAK6003306.1"/>
    </source>
</evidence>
<comment type="caution">
    <text evidence="3">The sequence shown here is derived from an EMBL/GenBank/DDBJ whole genome shotgun (WGS) entry which is preliminary data.</text>
</comment>
<evidence type="ECO:0000313" key="4">
    <source>
        <dbReference type="Proteomes" id="UP001341245"/>
    </source>
</evidence>
<dbReference type="InterPro" id="IPR056009">
    <property type="entry name" value="DUF7587"/>
</dbReference>
<keyword evidence="4" id="KW-1185">Reference proteome</keyword>
<organism evidence="3 4">
    <name type="scientific">Aureobasidium pullulans</name>
    <name type="common">Black yeast</name>
    <name type="synonym">Pullularia pullulans</name>
    <dbReference type="NCBI Taxonomy" id="5580"/>
    <lineage>
        <taxon>Eukaryota</taxon>
        <taxon>Fungi</taxon>
        <taxon>Dikarya</taxon>
        <taxon>Ascomycota</taxon>
        <taxon>Pezizomycotina</taxon>
        <taxon>Dothideomycetes</taxon>
        <taxon>Dothideomycetidae</taxon>
        <taxon>Dothideales</taxon>
        <taxon>Saccotheciaceae</taxon>
        <taxon>Aureobasidium</taxon>
    </lineage>
</organism>
<dbReference type="EMBL" id="JASGXD010000010">
    <property type="protein sequence ID" value="KAK6003306.1"/>
    <property type="molecule type" value="Genomic_DNA"/>
</dbReference>
<evidence type="ECO:0000259" key="2">
    <source>
        <dbReference type="Pfam" id="PF24494"/>
    </source>
</evidence>
<feature type="domain" description="DUF7587" evidence="2">
    <location>
        <begin position="4"/>
        <end position="55"/>
    </location>
</feature>
<protein>
    <recommendedName>
        <fullName evidence="2">DUF7587 domain-containing protein</fullName>
    </recommendedName>
</protein>
<dbReference type="Pfam" id="PF24494">
    <property type="entry name" value="DUF7587"/>
    <property type="match status" value="1"/>
</dbReference>